<dbReference type="Proteomes" id="UP001153269">
    <property type="component" value="Unassembled WGS sequence"/>
</dbReference>
<protein>
    <submittedName>
        <fullName evidence="2">Uncharacterized protein</fullName>
    </submittedName>
</protein>
<organism evidence="2 3">
    <name type="scientific">Pleuronectes platessa</name>
    <name type="common">European plaice</name>
    <dbReference type="NCBI Taxonomy" id="8262"/>
    <lineage>
        <taxon>Eukaryota</taxon>
        <taxon>Metazoa</taxon>
        <taxon>Chordata</taxon>
        <taxon>Craniata</taxon>
        <taxon>Vertebrata</taxon>
        <taxon>Euteleostomi</taxon>
        <taxon>Actinopterygii</taxon>
        <taxon>Neopterygii</taxon>
        <taxon>Teleostei</taxon>
        <taxon>Neoteleostei</taxon>
        <taxon>Acanthomorphata</taxon>
        <taxon>Carangaria</taxon>
        <taxon>Pleuronectiformes</taxon>
        <taxon>Pleuronectoidei</taxon>
        <taxon>Pleuronectidae</taxon>
        <taxon>Pleuronectes</taxon>
    </lineage>
</organism>
<proteinExistence type="predicted"/>
<evidence type="ECO:0000313" key="3">
    <source>
        <dbReference type="Proteomes" id="UP001153269"/>
    </source>
</evidence>
<evidence type="ECO:0000256" key="1">
    <source>
        <dbReference type="SAM" id="MobiDB-lite"/>
    </source>
</evidence>
<sequence>MHSDNSGSMCVRERVKEQELGLGLTCGVGGTSMRAVRRAGALRAFSLHHSPGSHTRLHGPEESKRRAGGEPEESRRRAGGEPEESRRRAGGEQRESQS</sequence>
<evidence type="ECO:0000313" key="2">
    <source>
        <dbReference type="EMBL" id="CAB1450429.1"/>
    </source>
</evidence>
<dbReference type="AlphaFoldDB" id="A0A9N7VJ43"/>
<name>A0A9N7VJ43_PLEPL</name>
<comment type="caution">
    <text evidence="2">The sequence shown here is derived from an EMBL/GenBank/DDBJ whole genome shotgun (WGS) entry which is preliminary data.</text>
</comment>
<reference evidence="2" key="1">
    <citation type="submission" date="2020-03" db="EMBL/GenBank/DDBJ databases">
        <authorList>
            <person name="Weist P."/>
        </authorList>
    </citation>
    <scope>NUCLEOTIDE SEQUENCE</scope>
</reference>
<gene>
    <name evidence="2" type="ORF">PLEPLA_LOCUS38118</name>
</gene>
<feature type="compositionally biased region" description="Basic and acidic residues" evidence="1">
    <location>
        <begin position="58"/>
        <end position="98"/>
    </location>
</feature>
<keyword evidence="3" id="KW-1185">Reference proteome</keyword>
<dbReference type="EMBL" id="CADEAL010004054">
    <property type="protein sequence ID" value="CAB1450429.1"/>
    <property type="molecule type" value="Genomic_DNA"/>
</dbReference>
<feature type="region of interest" description="Disordered" evidence="1">
    <location>
        <begin position="45"/>
        <end position="98"/>
    </location>
</feature>
<accession>A0A9N7VJ43</accession>